<dbReference type="PANTHER" id="PTHR43830">
    <property type="entry name" value="PROTEIN PSP1"/>
    <property type="match status" value="1"/>
</dbReference>
<proteinExistence type="predicted"/>
<feature type="compositionally biased region" description="Low complexity" evidence="1">
    <location>
        <begin position="413"/>
        <end position="424"/>
    </location>
</feature>
<accession>A0A1H6HKX1</accession>
<dbReference type="Pfam" id="PF04468">
    <property type="entry name" value="PSP1"/>
    <property type="match status" value="1"/>
</dbReference>
<comment type="caution">
    <text evidence="3">The sequence shown here is derived from an EMBL/GenBank/DDBJ whole genome shotgun (WGS) entry which is preliminary data.</text>
</comment>
<feature type="region of interest" description="Disordered" evidence="1">
    <location>
        <begin position="325"/>
        <end position="514"/>
    </location>
</feature>
<feature type="compositionally biased region" description="Gly residues" evidence="1">
    <location>
        <begin position="495"/>
        <end position="514"/>
    </location>
</feature>
<organism evidence="3 4">
    <name type="scientific">Parafannyhessea umbonata</name>
    <dbReference type="NCBI Taxonomy" id="604330"/>
    <lineage>
        <taxon>Bacteria</taxon>
        <taxon>Bacillati</taxon>
        <taxon>Actinomycetota</taxon>
        <taxon>Coriobacteriia</taxon>
        <taxon>Coriobacteriales</taxon>
        <taxon>Atopobiaceae</taxon>
        <taxon>Parafannyhessea</taxon>
    </lineage>
</organism>
<dbReference type="PANTHER" id="PTHR43830:SF3">
    <property type="entry name" value="PROTEIN PSP1"/>
    <property type="match status" value="1"/>
</dbReference>
<feature type="compositionally biased region" description="Polar residues" evidence="1">
    <location>
        <begin position="380"/>
        <end position="395"/>
    </location>
</feature>
<sequence>MPTVISVKFKYAAHDLWFDPRDTGAQEGDHLICATERGQEIGLATMDAREVSEEHLCEVIGEGGKLKAVDRIATDADLSRAEMLAQRGEDAFPTFRALVHESELDMKPIGVEYLFGGGKVVCYFSAEERVDFRQLVRDLSRELHERIDMRQIGVREEAAIVGGFAHCGQELCCSRFGTQFEPVSIRMAKEQDLPLNSSKISGACGRLMCCLRYEFEAYRDFKQRAPKRNAVIETPLGKAKIVEYDTPKEQICLRLENGKQVRVPLADMEASEAAHKKSRDLGCACRPDTVTRQALERLDSPDVQMALAELDRQMGVTPAETFDAADIFVESKPKRRRSRKSQDETGSNDQSGASRRARKSGEEGASEAPARPRRRRKKSTVASAAADQQGTAEKSQQPKEARSHRRRRHHSASGDQASQASRAQQRSDGKGRGEQGTSGSQGAPKRRRRPGDHGGQQTTQTAHKGSGQGSKRQQPQPAEGAEKPKRRRRHRGHGRGSQGDGNANGGGKGASPAE</sequence>
<evidence type="ECO:0000256" key="1">
    <source>
        <dbReference type="SAM" id="MobiDB-lite"/>
    </source>
</evidence>
<dbReference type="InterPro" id="IPR007557">
    <property type="entry name" value="PSP1_C"/>
</dbReference>
<protein>
    <submittedName>
        <fullName evidence="3">Cell fate regulator YaaT, PSP1 superfamily (Controls sporulation, competence, biofilm development)</fullName>
    </submittedName>
</protein>
<feature type="compositionally biased region" description="Polar residues" evidence="1">
    <location>
        <begin position="455"/>
        <end position="476"/>
    </location>
</feature>
<keyword evidence="4" id="KW-1185">Reference proteome</keyword>
<dbReference type="InterPro" id="IPR047767">
    <property type="entry name" value="PSP1-like"/>
</dbReference>
<evidence type="ECO:0000313" key="4">
    <source>
        <dbReference type="Proteomes" id="UP000199135"/>
    </source>
</evidence>
<dbReference type="NCBIfam" id="NF041131">
    <property type="entry name" value="RicT_YaaT_fam"/>
    <property type="match status" value="1"/>
</dbReference>
<feature type="compositionally biased region" description="Basic residues" evidence="1">
    <location>
        <begin position="484"/>
        <end position="494"/>
    </location>
</feature>
<feature type="compositionally biased region" description="Basic residues" evidence="1">
    <location>
        <begin position="402"/>
        <end position="411"/>
    </location>
</feature>
<evidence type="ECO:0000313" key="3">
    <source>
        <dbReference type="EMBL" id="SEH36439.1"/>
    </source>
</evidence>
<dbReference type="EMBL" id="FNWT01000001">
    <property type="protein sequence ID" value="SEH36439.1"/>
    <property type="molecule type" value="Genomic_DNA"/>
</dbReference>
<evidence type="ECO:0000259" key="2">
    <source>
        <dbReference type="PROSITE" id="PS51411"/>
    </source>
</evidence>
<gene>
    <name evidence="3" type="ORF">SAMN05216447_10164</name>
</gene>
<name>A0A1H6HKX1_9ACTN</name>
<reference evidence="3 4" key="1">
    <citation type="submission" date="2016-10" db="EMBL/GenBank/DDBJ databases">
        <authorList>
            <person name="Varghese N."/>
            <person name="Submissions S."/>
        </authorList>
    </citation>
    <scope>NUCLEOTIDE SEQUENCE [LARGE SCALE GENOMIC DNA]</scope>
    <source>
        <strain evidence="3 4">WCP15</strain>
    </source>
</reference>
<dbReference type="PROSITE" id="PS51411">
    <property type="entry name" value="PSP1_C"/>
    <property type="match status" value="1"/>
</dbReference>
<dbReference type="RefSeq" id="WP_078686305.1">
    <property type="nucleotide sequence ID" value="NZ_FNWT01000001.1"/>
</dbReference>
<feature type="domain" description="PSP1 C-terminal" evidence="2">
    <location>
        <begin position="67"/>
        <end position="152"/>
    </location>
</feature>
<feature type="compositionally biased region" description="Polar residues" evidence="1">
    <location>
        <begin position="344"/>
        <end position="353"/>
    </location>
</feature>
<dbReference type="Proteomes" id="UP000199135">
    <property type="component" value="Unassembled WGS sequence"/>
</dbReference>